<gene>
    <name evidence="5" type="ORF">POBO1169_LOCUS11814</name>
    <name evidence="6" type="ORF">POBO1169_LOCUS11815</name>
</gene>
<evidence type="ECO:0008006" key="7">
    <source>
        <dbReference type="Google" id="ProtNLM"/>
    </source>
</evidence>
<accession>A0A6T7WYZ7</accession>
<dbReference type="GO" id="GO:0006457">
    <property type="term" value="P:protein folding"/>
    <property type="evidence" value="ECO:0007669"/>
    <property type="project" value="InterPro"/>
</dbReference>
<dbReference type="EMBL" id="HBFA01023236">
    <property type="protein sequence ID" value="CAD8673513.1"/>
    <property type="molecule type" value="Transcribed_RNA"/>
</dbReference>
<keyword evidence="2" id="KW-0143">Chaperone</keyword>
<evidence type="ECO:0000313" key="5">
    <source>
        <dbReference type="EMBL" id="CAD8673512.1"/>
    </source>
</evidence>
<reference evidence="5" key="1">
    <citation type="submission" date="2021-01" db="EMBL/GenBank/DDBJ databases">
        <authorList>
            <person name="Corre E."/>
            <person name="Pelletier E."/>
            <person name="Niang G."/>
            <person name="Scheremetjew M."/>
            <person name="Finn R."/>
            <person name="Kale V."/>
            <person name="Holt S."/>
            <person name="Cochrane G."/>
            <person name="Meng A."/>
            <person name="Brown T."/>
            <person name="Cohen L."/>
        </authorList>
    </citation>
    <scope>NUCLEOTIDE SEQUENCE</scope>
    <source>
        <strain evidence="5">CCMP722</strain>
    </source>
</reference>
<dbReference type="GO" id="GO:0051082">
    <property type="term" value="F:unfolded protein binding"/>
    <property type="evidence" value="ECO:0007669"/>
    <property type="project" value="InterPro"/>
</dbReference>
<name>A0A6T7WYZ7_9CHLO</name>
<organism evidence="5">
    <name type="scientific">Pyramimonas obovata</name>
    <dbReference type="NCBI Taxonomy" id="1411642"/>
    <lineage>
        <taxon>Eukaryota</taxon>
        <taxon>Viridiplantae</taxon>
        <taxon>Chlorophyta</taxon>
        <taxon>Pyramimonadophyceae</taxon>
        <taxon>Pyramimonadales</taxon>
        <taxon>Pyramimonadaceae</taxon>
        <taxon>Pyramimonas</taxon>
        <taxon>Pyramimonas incertae sedis</taxon>
    </lineage>
</organism>
<dbReference type="InterPro" id="IPR027235">
    <property type="entry name" value="PFD2"/>
</dbReference>
<dbReference type="GO" id="GO:0009409">
    <property type="term" value="P:response to cold"/>
    <property type="evidence" value="ECO:0007669"/>
    <property type="project" value="UniProtKB-ARBA"/>
</dbReference>
<evidence type="ECO:0000256" key="4">
    <source>
        <dbReference type="SAM" id="MobiDB-lite"/>
    </source>
</evidence>
<dbReference type="Pfam" id="PF01920">
    <property type="entry name" value="Prefoldin_2"/>
    <property type="match status" value="1"/>
</dbReference>
<dbReference type="InterPro" id="IPR009053">
    <property type="entry name" value="Prefoldin"/>
</dbReference>
<protein>
    <recommendedName>
        <fullName evidence="7">Prefoldin subunit 2</fullName>
    </recommendedName>
</protein>
<proteinExistence type="inferred from homology"/>
<evidence type="ECO:0000256" key="2">
    <source>
        <dbReference type="ARBA" id="ARBA00023186"/>
    </source>
</evidence>
<dbReference type="GO" id="GO:0016272">
    <property type="term" value="C:prefoldin complex"/>
    <property type="evidence" value="ECO:0007669"/>
    <property type="project" value="InterPro"/>
</dbReference>
<dbReference type="CDD" id="cd23163">
    <property type="entry name" value="Prefoldin_2"/>
    <property type="match status" value="1"/>
</dbReference>
<dbReference type="AlphaFoldDB" id="A0A6T7WYZ7"/>
<comment type="similarity">
    <text evidence="1">Belongs to the prefoldin subunit beta family.</text>
</comment>
<dbReference type="Gene3D" id="1.10.287.370">
    <property type="match status" value="1"/>
</dbReference>
<feature type="region of interest" description="Disordered" evidence="4">
    <location>
        <begin position="119"/>
        <end position="138"/>
    </location>
</feature>
<dbReference type="SUPFAM" id="SSF46579">
    <property type="entry name" value="Prefoldin"/>
    <property type="match status" value="1"/>
</dbReference>
<feature type="compositionally biased region" description="Polar residues" evidence="4">
    <location>
        <begin position="122"/>
        <end position="131"/>
    </location>
</feature>
<dbReference type="PANTHER" id="PTHR13303">
    <property type="entry name" value="PREFOLDIN SUBUNIT 2"/>
    <property type="match status" value="1"/>
</dbReference>
<feature type="coiled-coil region" evidence="3">
    <location>
        <begin position="76"/>
        <end position="110"/>
    </location>
</feature>
<keyword evidence="3" id="KW-0175">Coiled coil</keyword>
<dbReference type="EMBL" id="HBFA01023235">
    <property type="protein sequence ID" value="CAD8673512.1"/>
    <property type="molecule type" value="Transcribed_RNA"/>
</dbReference>
<dbReference type="FunFam" id="1.10.287.370:FF:000002">
    <property type="entry name" value="Prefoldin subunit 2"/>
    <property type="match status" value="1"/>
</dbReference>
<sequence length="138" mass="15227">MSAEKSPAAGNEQAIVQHFQAMRQEVGQIWTKIGELDMERSEHVLVLNAISPLAADRKCFRLIGGVLVERTVGEVLPAVTRNKEGLEQVIAKLTEQLEAKKKDMAEFQTKYNIRIKGEDGQDQQVASSSKAPQGVLVQ</sequence>
<evidence type="ECO:0000256" key="1">
    <source>
        <dbReference type="ARBA" id="ARBA00008045"/>
    </source>
</evidence>
<evidence type="ECO:0000256" key="3">
    <source>
        <dbReference type="SAM" id="Coils"/>
    </source>
</evidence>
<evidence type="ECO:0000313" key="6">
    <source>
        <dbReference type="EMBL" id="CAD8673513.1"/>
    </source>
</evidence>
<dbReference type="InterPro" id="IPR002777">
    <property type="entry name" value="PFD_beta-like"/>
</dbReference>